<keyword evidence="6 13" id="KW-0812">Transmembrane</keyword>
<evidence type="ECO:0000256" key="7">
    <source>
        <dbReference type="ARBA" id="ARBA00022723"/>
    </source>
</evidence>
<keyword evidence="8" id="KW-0378">Hydrolase</keyword>
<accession>A0A1F6X1Z4</accession>
<comment type="cofactor">
    <cofactor evidence="1">
        <name>Zn(2+)</name>
        <dbReference type="ChEBI" id="CHEBI:29105"/>
    </cofactor>
</comment>
<keyword evidence="4" id="KW-1003">Cell membrane</keyword>
<reference evidence="15 16" key="1">
    <citation type="journal article" date="2016" name="Nat. Commun.">
        <title>Thousands of microbial genomes shed light on interconnected biogeochemical processes in an aquifer system.</title>
        <authorList>
            <person name="Anantharaman K."/>
            <person name="Brown C.T."/>
            <person name="Hug L.A."/>
            <person name="Sharon I."/>
            <person name="Castelle C.J."/>
            <person name="Probst A.J."/>
            <person name="Thomas B.C."/>
            <person name="Singh A."/>
            <person name="Wilkins M.J."/>
            <person name="Karaoz U."/>
            <person name="Brodie E.L."/>
            <person name="Williams K.H."/>
            <person name="Hubbard S.S."/>
            <person name="Banfield J.F."/>
        </authorList>
    </citation>
    <scope>NUCLEOTIDE SEQUENCE [LARGE SCALE GENOMIC DNA]</scope>
</reference>
<keyword evidence="10 13" id="KW-1133">Transmembrane helix</keyword>
<keyword evidence="9" id="KW-0862">Zinc</keyword>
<dbReference type="GO" id="GO:0006508">
    <property type="term" value="P:proteolysis"/>
    <property type="evidence" value="ECO:0007669"/>
    <property type="project" value="UniProtKB-KW"/>
</dbReference>
<dbReference type="InterPro" id="IPR044537">
    <property type="entry name" value="Rip2-like"/>
</dbReference>
<keyword evidence="7" id="KW-0479">Metal-binding</keyword>
<dbReference type="Pfam" id="PF02163">
    <property type="entry name" value="Peptidase_M50"/>
    <property type="match status" value="1"/>
</dbReference>
<dbReference type="CDD" id="cd06158">
    <property type="entry name" value="S2P-M50_like_1"/>
    <property type="match status" value="1"/>
</dbReference>
<dbReference type="GO" id="GO:0046872">
    <property type="term" value="F:metal ion binding"/>
    <property type="evidence" value="ECO:0007669"/>
    <property type="project" value="UniProtKB-KW"/>
</dbReference>
<feature type="transmembrane region" description="Helical" evidence="13">
    <location>
        <begin position="165"/>
        <end position="186"/>
    </location>
</feature>
<comment type="caution">
    <text evidence="15">The sequence shown here is derived from an EMBL/GenBank/DDBJ whole genome shotgun (WGS) entry which is preliminary data.</text>
</comment>
<name>A0A1F6X1Z4_9BACT</name>
<evidence type="ECO:0000256" key="9">
    <source>
        <dbReference type="ARBA" id="ARBA00022833"/>
    </source>
</evidence>
<dbReference type="InterPro" id="IPR052348">
    <property type="entry name" value="Metallopeptidase_M50B"/>
</dbReference>
<dbReference type="GO" id="GO:0008237">
    <property type="term" value="F:metallopeptidase activity"/>
    <property type="evidence" value="ECO:0007669"/>
    <property type="project" value="UniProtKB-KW"/>
</dbReference>
<evidence type="ECO:0000256" key="11">
    <source>
        <dbReference type="ARBA" id="ARBA00023049"/>
    </source>
</evidence>
<feature type="transmembrane region" description="Helical" evidence="13">
    <location>
        <begin position="91"/>
        <end position="112"/>
    </location>
</feature>
<feature type="transmembrane region" description="Helical" evidence="13">
    <location>
        <begin position="124"/>
        <end position="144"/>
    </location>
</feature>
<dbReference type="EMBL" id="MFUP01000005">
    <property type="protein sequence ID" value="OGI88132.1"/>
    <property type="molecule type" value="Genomic_DNA"/>
</dbReference>
<keyword evidence="5" id="KW-0645">Protease</keyword>
<evidence type="ECO:0000313" key="15">
    <source>
        <dbReference type="EMBL" id="OGI88132.1"/>
    </source>
</evidence>
<dbReference type="PANTHER" id="PTHR35864">
    <property type="entry name" value="ZINC METALLOPROTEASE MJ0611-RELATED"/>
    <property type="match status" value="1"/>
</dbReference>
<evidence type="ECO:0000256" key="3">
    <source>
        <dbReference type="ARBA" id="ARBA00007931"/>
    </source>
</evidence>
<evidence type="ECO:0000256" key="8">
    <source>
        <dbReference type="ARBA" id="ARBA00022801"/>
    </source>
</evidence>
<evidence type="ECO:0000256" key="5">
    <source>
        <dbReference type="ARBA" id="ARBA00022670"/>
    </source>
</evidence>
<evidence type="ECO:0000256" key="12">
    <source>
        <dbReference type="ARBA" id="ARBA00023136"/>
    </source>
</evidence>
<evidence type="ECO:0000259" key="14">
    <source>
        <dbReference type="Pfam" id="PF02163"/>
    </source>
</evidence>
<comment type="subcellular location">
    <subcellularLocation>
        <location evidence="2">Cell membrane</location>
        <topology evidence="2">Multi-pass membrane protein</topology>
    </subcellularLocation>
</comment>
<evidence type="ECO:0000256" key="13">
    <source>
        <dbReference type="SAM" id="Phobius"/>
    </source>
</evidence>
<dbReference type="InterPro" id="IPR008915">
    <property type="entry name" value="Peptidase_M50"/>
</dbReference>
<dbReference type="GO" id="GO:0005886">
    <property type="term" value="C:plasma membrane"/>
    <property type="evidence" value="ECO:0007669"/>
    <property type="project" value="UniProtKB-SubCell"/>
</dbReference>
<evidence type="ECO:0000256" key="2">
    <source>
        <dbReference type="ARBA" id="ARBA00004651"/>
    </source>
</evidence>
<keyword evidence="12 13" id="KW-0472">Membrane</keyword>
<feature type="domain" description="Peptidase M50" evidence="14">
    <location>
        <begin position="123"/>
        <end position="184"/>
    </location>
</feature>
<evidence type="ECO:0000256" key="6">
    <source>
        <dbReference type="ARBA" id="ARBA00022692"/>
    </source>
</evidence>
<comment type="similarity">
    <text evidence="3">Belongs to the peptidase M50B family.</text>
</comment>
<evidence type="ECO:0000313" key="16">
    <source>
        <dbReference type="Proteomes" id="UP000185809"/>
    </source>
</evidence>
<proteinExistence type="inferred from homology"/>
<keyword evidence="11" id="KW-0482">Metalloprotease</keyword>
<sequence length="215" mass="24212">MQEIFTIVILIMSVVIHEMSHGYTALAFGDQTAKYAGRLTLNPLKHLDPIGSVIVPLILVLLPGGFVFGWAKPVPYNPNNLRNLKWGTISVASAGVLANLFLALIFGLLIRIVLSSSWAVPQSFLIITGMIVFINVLLAIFNLIPVSPLDGSKIFFSLLPDNYRYIAKFLEQYSIFVILFIIFFLWGYIQPIMFWLFKVFSGMSAFEFFNLLQII</sequence>
<protein>
    <recommendedName>
        <fullName evidence="14">Peptidase M50 domain-containing protein</fullName>
    </recommendedName>
</protein>
<evidence type="ECO:0000256" key="1">
    <source>
        <dbReference type="ARBA" id="ARBA00001947"/>
    </source>
</evidence>
<feature type="transmembrane region" description="Helical" evidence="13">
    <location>
        <begin position="53"/>
        <end position="71"/>
    </location>
</feature>
<evidence type="ECO:0000256" key="10">
    <source>
        <dbReference type="ARBA" id="ARBA00022989"/>
    </source>
</evidence>
<gene>
    <name evidence="15" type="ORF">A2995_00130</name>
</gene>
<dbReference type="AlphaFoldDB" id="A0A1F6X1Z4"/>
<dbReference type="PANTHER" id="PTHR35864:SF1">
    <property type="entry name" value="ZINC METALLOPROTEASE YWHC-RELATED"/>
    <property type="match status" value="1"/>
</dbReference>
<organism evidence="15 16">
    <name type="scientific">Candidatus Nomurabacteria bacterium RIFCSPLOWO2_01_FULL_33_24</name>
    <dbReference type="NCBI Taxonomy" id="1801765"/>
    <lineage>
        <taxon>Bacteria</taxon>
        <taxon>Candidatus Nomuraibacteriota</taxon>
    </lineage>
</organism>
<dbReference type="Proteomes" id="UP000185809">
    <property type="component" value="Unassembled WGS sequence"/>
</dbReference>
<evidence type="ECO:0000256" key="4">
    <source>
        <dbReference type="ARBA" id="ARBA00022475"/>
    </source>
</evidence>